<protein>
    <submittedName>
        <fullName evidence="3">DUF3105 domain-containing protein</fullName>
    </submittedName>
</protein>
<dbReference type="EMBL" id="JACPSX010000023">
    <property type="protein sequence ID" value="MBI3013709.1"/>
    <property type="molecule type" value="Genomic_DNA"/>
</dbReference>
<keyword evidence="1" id="KW-0175">Coiled coil</keyword>
<evidence type="ECO:0000313" key="4">
    <source>
        <dbReference type="Proteomes" id="UP000741360"/>
    </source>
</evidence>
<dbReference type="Proteomes" id="UP000741360">
    <property type="component" value="Unassembled WGS sequence"/>
</dbReference>
<dbReference type="InterPro" id="IPR021454">
    <property type="entry name" value="DUF3105"/>
</dbReference>
<keyword evidence="2" id="KW-0472">Membrane</keyword>
<evidence type="ECO:0000313" key="3">
    <source>
        <dbReference type="EMBL" id="MBI3013709.1"/>
    </source>
</evidence>
<keyword evidence="2" id="KW-1133">Transmembrane helix</keyword>
<evidence type="ECO:0000256" key="2">
    <source>
        <dbReference type="SAM" id="Phobius"/>
    </source>
</evidence>
<reference evidence="3" key="1">
    <citation type="submission" date="2020-07" db="EMBL/GenBank/DDBJ databases">
        <title>Huge and variable diversity of episymbiotic CPR bacteria and DPANN archaea in groundwater ecosystems.</title>
        <authorList>
            <person name="He C.Y."/>
            <person name="Keren R."/>
            <person name="Whittaker M."/>
            <person name="Farag I.F."/>
            <person name="Doudna J."/>
            <person name="Cate J.H.D."/>
            <person name="Banfield J.F."/>
        </authorList>
    </citation>
    <scope>NUCLEOTIDE SEQUENCE</scope>
    <source>
        <strain evidence="3">NC_groundwater_717_Ag_S-0.2um_59_8</strain>
    </source>
</reference>
<organism evidence="3 4">
    <name type="scientific">Tectimicrobiota bacterium</name>
    <dbReference type="NCBI Taxonomy" id="2528274"/>
    <lineage>
        <taxon>Bacteria</taxon>
        <taxon>Pseudomonadati</taxon>
        <taxon>Nitrospinota/Tectimicrobiota group</taxon>
        <taxon>Candidatus Tectimicrobiota</taxon>
    </lineage>
</organism>
<evidence type="ECO:0000256" key="1">
    <source>
        <dbReference type="SAM" id="Coils"/>
    </source>
</evidence>
<gene>
    <name evidence="3" type="ORF">HYY65_01290</name>
</gene>
<accession>A0A932GMH2</accession>
<sequence length="196" mass="22014">MELTRTERKRLRQEKAKAEITIQKRKQARRSLLKKGVTVLILLGGLVLVGHLLLRDALWGGPGTRYPNQGNLHISSVEIPHLPYNSDPPTSGPHVPYLASWGVHRAPIPPEVQVHNLEDGGVLIQYNCRDCDSLVAELEKIAAEFKEGVIVAPYPTMKFKIALTAWGRLETLERLDPAKIREFIKTYRGIDHHVPG</sequence>
<dbReference type="AlphaFoldDB" id="A0A932GMH2"/>
<feature type="coiled-coil region" evidence="1">
    <location>
        <begin position="1"/>
        <end position="28"/>
    </location>
</feature>
<proteinExistence type="predicted"/>
<dbReference type="Pfam" id="PF11303">
    <property type="entry name" value="DUF3105"/>
    <property type="match status" value="1"/>
</dbReference>
<name>A0A932GMH2_UNCTE</name>
<feature type="transmembrane region" description="Helical" evidence="2">
    <location>
        <begin position="32"/>
        <end position="54"/>
    </location>
</feature>
<keyword evidence="2" id="KW-0812">Transmembrane</keyword>
<comment type="caution">
    <text evidence="3">The sequence shown here is derived from an EMBL/GenBank/DDBJ whole genome shotgun (WGS) entry which is preliminary data.</text>
</comment>